<dbReference type="AlphaFoldDB" id="A0ABC8WB64"/>
<keyword evidence="3" id="KW-1185">Reference proteome</keyword>
<organism evidence="2 3">
    <name type="scientific">Urochloa decumbens</name>
    <dbReference type="NCBI Taxonomy" id="240449"/>
    <lineage>
        <taxon>Eukaryota</taxon>
        <taxon>Viridiplantae</taxon>
        <taxon>Streptophyta</taxon>
        <taxon>Embryophyta</taxon>
        <taxon>Tracheophyta</taxon>
        <taxon>Spermatophyta</taxon>
        <taxon>Magnoliopsida</taxon>
        <taxon>Liliopsida</taxon>
        <taxon>Poales</taxon>
        <taxon>Poaceae</taxon>
        <taxon>PACMAD clade</taxon>
        <taxon>Panicoideae</taxon>
        <taxon>Panicodae</taxon>
        <taxon>Paniceae</taxon>
        <taxon>Melinidinae</taxon>
        <taxon>Urochloa</taxon>
    </lineage>
</organism>
<dbReference type="EMBL" id="OZ075122">
    <property type="protein sequence ID" value="CAL4906590.1"/>
    <property type="molecule type" value="Genomic_DNA"/>
</dbReference>
<reference evidence="2 3" key="2">
    <citation type="submission" date="2024-10" db="EMBL/GenBank/DDBJ databases">
        <authorList>
            <person name="Ryan C."/>
        </authorList>
    </citation>
    <scope>NUCLEOTIDE SEQUENCE [LARGE SCALE GENOMIC DNA]</scope>
</reference>
<feature type="transmembrane region" description="Helical" evidence="1">
    <location>
        <begin position="39"/>
        <end position="55"/>
    </location>
</feature>
<reference evidence="3" key="1">
    <citation type="submission" date="2024-06" db="EMBL/GenBank/DDBJ databases">
        <authorList>
            <person name="Ryan C."/>
        </authorList>
    </citation>
    <scope>NUCLEOTIDE SEQUENCE [LARGE SCALE GENOMIC DNA]</scope>
</reference>
<keyword evidence="1" id="KW-0472">Membrane</keyword>
<dbReference type="Proteomes" id="UP001497457">
    <property type="component" value="Chromosome 12b"/>
</dbReference>
<evidence type="ECO:0000256" key="1">
    <source>
        <dbReference type="SAM" id="Phobius"/>
    </source>
</evidence>
<feature type="transmembrane region" description="Helical" evidence="1">
    <location>
        <begin position="75"/>
        <end position="99"/>
    </location>
</feature>
<sequence length="147" mass="14942">MATSRKLSAASHTAAKQALGLVPGPGDGALPWDVIQAKLAALLRFLASAALGLAAELRDHAGSLLDAVAAMARAVLAVAIPAAAVVVVLLVLCGCFVAAGQHGRRRRRGPDGEEVEGLGGDDGPVVSYRGVYKAGIFSMHPNKPIVC</sequence>
<keyword evidence="1" id="KW-0812">Transmembrane</keyword>
<name>A0ABC8WB64_9POAL</name>
<keyword evidence="1" id="KW-1133">Transmembrane helix</keyword>
<accession>A0ABC8WB64</accession>
<proteinExistence type="predicted"/>
<protein>
    <submittedName>
        <fullName evidence="2">Uncharacterized protein</fullName>
    </submittedName>
</protein>
<evidence type="ECO:0000313" key="3">
    <source>
        <dbReference type="Proteomes" id="UP001497457"/>
    </source>
</evidence>
<evidence type="ECO:0000313" key="2">
    <source>
        <dbReference type="EMBL" id="CAL4906590.1"/>
    </source>
</evidence>
<gene>
    <name evidence="2" type="ORF">URODEC1_LOCUS12180</name>
</gene>